<dbReference type="AlphaFoldDB" id="A0A327JI91"/>
<organism evidence="3 4">
    <name type="scientific">Rhodobium orientis</name>
    <dbReference type="NCBI Taxonomy" id="34017"/>
    <lineage>
        <taxon>Bacteria</taxon>
        <taxon>Pseudomonadati</taxon>
        <taxon>Pseudomonadota</taxon>
        <taxon>Alphaproteobacteria</taxon>
        <taxon>Hyphomicrobiales</taxon>
        <taxon>Rhodobiaceae</taxon>
        <taxon>Rhodobium</taxon>
    </lineage>
</organism>
<comment type="caution">
    <text evidence="3">The sequence shown here is derived from an EMBL/GenBank/DDBJ whole genome shotgun (WGS) entry which is preliminary data.</text>
</comment>
<dbReference type="SUPFAM" id="SSF53850">
    <property type="entry name" value="Periplasmic binding protein-like II"/>
    <property type="match status" value="1"/>
</dbReference>
<dbReference type="Gene3D" id="3.40.190.10">
    <property type="entry name" value="Periplasmic binding protein-like II"/>
    <property type="match status" value="2"/>
</dbReference>
<evidence type="ECO:0000313" key="4">
    <source>
        <dbReference type="Proteomes" id="UP000249299"/>
    </source>
</evidence>
<proteinExistence type="predicted"/>
<dbReference type="Pfam" id="PF13531">
    <property type="entry name" value="SBP_bac_11"/>
    <property type="match status" value="1"/>
</dbReference>
<gene>
    <name evidence="3" type="ORF">CH339_15255</name>
</gene>
<evidence type="ECO:0000313" key="3">
    <source>
        <dbReference type="EMBL" id="RAI26127.1"/>
    </source>
</evidence>
<feature type="signal peptide" evidence="2">
    <location>
        <begin position="1"/>
        <end position="23"/>
    </location>
</feature>
<dbReference type="PANTHER" id="PTHR30006">
    <property type="entry name" value="THIAMINE-BINDING PERIPLASMIC PROTEIN-RELATED"/>
    <property type="match status" value="1"/>
</dbReference>
<keyword evidence="4" id="KW-1185">Reference proteome</keyword>
<evidence type="ECO:0000256" key="1">
    <source>
        <dbReference type="ARBA" id="ARBA00022729"/>
    </source>
</evidence>
<dbReference type="EMBL" id="NPEV01000035">
    <property type="protein sequence ID" value="RAI26127.1"/>
    <property type="molecule type" value="Genomic_DNA"/>
</dbReference>
<dbReference type="OrthoDB" id="8673316at2"/>
<dbReference type="RefSeq" id="WP_111435242.1">
    <property type="nucleotide sequence ID" value="NZ_JACIGG010000011.1"/>
</dbReference>
<sequence length="344" mass="38063">MRLPYLAACLTGLLVLAAGPAAAFQIEEERNFPVADATATLEIISTGDLAIFAPLVEAFQARNPGIAVHYITASSTALMTALYEERAVFDIAMSSAMDLQTKLANDGYALTYTSATTATLPEWARWRDQVFAFTQEPAVAVVSKKAFEGLPMPGNRNELIALLRENPERFEERVGTYDVRSSGLGYLFATQDSRQSESFWRLSEVMGRLRARLYCCSGQMIGDVASGRLAVAYNVIGSYVKFNGNDDTWIVPFKDYTNIMLRTVMIPRTTRQPDLAGRFVDFLTAPENRPAISNLSGLPPIDPETLEVEAALRPIRLGPGLLVFLDQMKRRTFLRAWLSAMVQP</sequence>
<feature type="chain" id="PRO_5016442355" evidence="2">
    <location>
        <begin position="24"/>
        <end position="344"/>
    </location>
</feature>
<keyword evidence="1 2" id="KW-0732">Signal</keyword>
<dbReference type="PANTHER" id="PTHR30006:SF25">
    <property type="entry name" value="PHOSPHOGLYCERATE TRANSPORT REGULATORY PROTEIN PGTC"/>
    <property type="match status" value="1"/>
</dbReference>
<protein>
    <submittedName>
        <fullName evidence="3">ABC transporter substrate-binding protein</fullName>
    </submittedName>
</protein>
<dbReference type="Proteomes" id="UP000249299">
    <property type="component" value="Unassembled WGS sequence"/>
</dbReference>
<reference evidence="3 4" key="1">
    <citation type="submission" date="2017-07" db="EMBL/GenBank/DDBJ databases">
        <title>Draft Genome Sequences of Select Purple Nonsulfur Bacteria.</title>
        <authorList>
            <person name="Lasarre B."/>
            <person name="Mckinlay J.B."/>
        </authorList>
    </citation>
    <scope>NUCLEOTIDE SEQUENCE [LARGE SCALE GENOMIC DNA]</scope>
    <source>
        <strain evidence="3 4">DSM 11290</strain>
    </source>
</reference>
<dbReference type="GO" id="GO:0030288">
    <property type="term" value="C:outer membrane-bounded periplasmic space"/>
    <property type="evidence" value="ECO:0007669"/>
    <property type="project" value="TreeGrafter"/>
</dbReference>
<accession>A0A327JI91</accession>
<evidence type="ECO:0000256" key="2">
    <source>
        <dbReference type="SAM" id="SignalP"/>
    </source>
</evidence>
<name>A0A327JI91_9HYPH</name>